<evidence type="ECO:0000259" key="4">
    <source>
        <dbReference type="PROSITE" id="PS51677"/>
    </source>
</evidence>
<evidence type="ECO:0000313" key="5">
    <source>
        <dbReference type="EMBL" id="SUN46515.1"/>
    </source>
</evidence>
<feature type="domain" description="NodB homology" evidence="4">
    <location>
        <begin position="161"/>
        <end position="321"/>
    </location>
</feature>
<dbReference type="InterPro" id="IPR051398">
    <property type="entry name" value="Polysacch_Deacetylase"/>
</dbReference>
<organism evidence="5 6">
    <name type="scientific">Streptococcus equi subsp. equi</name>
    <dbReference type="NCBI Taxonomy" id="148942"/>
    <lineage>
        <taxon>Bacteria</taxon>
        <taxon>Bacillati</taxon>
        <taxon>Bacillota</taxon>
        <taxon>Bacilli</taxon>
        <taxon>Lactobacillales</taxon>
        <taxon>Streptococcaceae</taxon>
        <taxon>Streptococcus</taxon>
    </lineage>
</organism>
<evidence type="ECO:0000256" key="3">
    <source>
        <dbReference type="SAM" id="MobiDB-lite"/>
    </source>
</evidence>
<dbReference type="EMBL" id="UHFF01000002">
    <property type="protein sequence ID" value="SUN46515.1"/>
    <property type="molecule type" value="Genomic_DNA"/>
</dbReference>
<dbReference type="CDD" id="cd10918">
    <property type="entry name" value="CE4_NodB_like_5s_6s"/>
    <property type="match status" value="1"/>
</dbReference>
<dbReference type="InterPro" id="IPR002509">
    <property type="entry name" value="NODB_dom"/>
</dbReference>
<dbReference type="GO" id="GO:0016810">
    <property type="term" value="F:hydrolase activity, acting on carbon-nitrogen (but not peptide) bonds"/>
    <property type="evidence" value="ECO:0007669"/>
    <property type="project" value="InterPro"/>
</dbReference>
<dbReference type="RefSeq" id="WP_043030836.1">
    <property type="nucleotide sequence ID" value="NZ_LR134273.1"/>
</dbReference>
<feature type="compositionally biased region" description="Polar residues" evidence="3">
    <location>
        <begin position="80"/>
        <end position="92"/>
    </location>
</feature>
<evidence type="ECO:0000313" key="6">
    <source>
        <dbReference type="Proteomes" id="UP000254461"/>
    </source>
</evidence>
<sequence>MNNRNKRRKKRKIFKMINLMLLLACIIGLSAIVYLYKSHSKISISQLSQAIPKISLFSKTDKKPAPKPSKKANNKKASHTDSQQQKGAVSWTKQQAPVKLPILMYHAIHVMAPEEAASANLIVAPDLFESQLKAMKEAGYYFLSPEEAYRVLSANELPAEKVVWLTFDDSMVDFYNVAFPILKKHGIKATNNVITGFTEAGNAANLTLDQMKEMKQAGMSFQDHTVNHPDLSQASAASQTAEMKDSKEYLDRELHQDTIAIAYPAGRYTDTTLKIAEDLHYKLGVTTNEGLASAANGLLSLNRIRILPTTTADILMNTISQ</sequence>
<dbReference type="PANTHER" id="PTHR34216">
    <property type="match status" value="1"/>
</dbReference>
<evidence type="ECO:0000256" key="2">
    <source>
        <dbReference type="ARBA" id="ARBA00022729"/>
    </source>
</evidence>
<dbReference type="EC" id="3.5.1.-" evidence="5"/>
<keyword evidence="5" id="KW-0378">Hydrolase</keyword>
<dbReference type="InterPro" id="IPR011330">
    <property type="entry name" value="Glyco_hydro/deAcase_b/a-brl"/>
</dbReference>
<feature type="region of interest" description="Disordered" evidence="3">
    <location>
        <begin position="59"/>
        <end position="92"/>
    </location>
</feature>
<dbReference type="PANTHER" id="PTHR34216:SF3">
    <property type="entry name" value="POLY-BETA-1,6-N-ACETYL-D-GLUCOSAMINE N-DEACETYLASE"/>
    <property type="match status" value="1"/>
</dbReference>
<dbReference type="PROSITE" id="PS51677">
    <property type="entry name" value="NODB"/>
    <property type="match status" value="1"/>
</dbReference>
<dbReference type="Pfam" id="PF01522">
    <property type="entry name" value="Polysacc_deac_1"/>
    <property type="match status" value="1"/>
</dbReference>
<keyword evidence="2" id="KW-0732">Signal</keyword>
<accession>A0A380JPR4</accession>
<dbReference type="GO" id="GO:0005975">
    <property type="term" value="P:carbohydrate metabolic process"/>
    <property type="evidence" value="ECO:0007669"/>
    <property type="project" value="InterPro"/>
</dbReference>
<feature type="compositionally biased region" description="Basic residues" evidence="3">
    <location>
        <begin position="68"/>
        <end position="77"/>
    </location>
</feature>
<dbReference type="SUPFAM" id="SSF88713">
    <property type="entry name" value="Glycoside hydrolase/deacetylase"/>
    <property type="match status" value="1"/>
</dbReference>
<dbReference type="Gene3D" id="3.20.20.370">
    <property type="entry name" value="Glycoside hydrolase/deacetylase"/>
    <property type="match status" value="1"/>
</dbReference>
<dbReference type="Proteomes" id="UP000254461">
    <property type="component" value="Unassembled WGS sequence"/>
</dbReference>
<gene>
    <name evidence="5" type="primary">icaB</name>
    <name evidence="5" type="ORF">NCTC12092_01075</name>
</gene>
<comment type="subcellular location">
    <subcellularLocation>
        <location evidence="1">Secreted</location>
    </subcellularLocation>
</comment>
<reference evidence="5 6" key="1">
    <citation type="submission" date="2018-06" db="EMBL/GenBank/DDBJ databases">
        <authorList>
            <consortium name="Pathogen Informatics"/>
            <person name="Doyle S."/>
        </authorList>
    </citation>
    <scope>NUCLEOTIDE SEQUENCE [LARGE SCALE GENOMIC DNA]</scope>
    <source>
        <strain evidence="5 6">NCTC12092</strain>
    </source>
</reference>
<dbReference type="GO" id="GO:0005576">
    <property type="term" value="C:extracellular region"/>
    <property type="evidence" value="ECO:0007669"/>
    <property type="project" value="UniProtKB-SubCell"/>
</dbReference>
<protein>
    <submittedName>
        <fullName evidence="5">Polysaccharide deacetylase</fullName>
        <ecNumber evidence="5">3.5.1.-</ecNumber>
    </submittedName>
</protein>
<proteinExistence type="predicted"/>
<name>A0A380JPR4_9STRE</name>
<dbReference type="AlphaFoldDB" id="A0A380JPR4"/>
<evidence type="ECO:0000256" key="1">
    <source>
        <dbReference type="ARBA" id="ARBA00004613"/>
    </source>
</evidence>